<sequence>MLQALNATFDCVPKMAIHQIHSSSSPTKDIMLRIVLLNSILALFGDCMDNGKRKAGGISINEPSEYGIKEKVVATSGKGKEKVGEINLGLYTAEGTEHMHAPIVPIYEEIDLDLVTGKDAEASTSNVQAGEVAEESAPKAKPKESANIEKRLVFPSWDEKFLDKGWPELAE</sequence>
<dbReference type="AlphaFoldDB" id="A0ABD2KU15"/>
<feature type="compositionally biased region" description="Basic and acidic residues" evidence="1">
    <location>
        <begin position="136"/>
        <end position="145"/>
    </location>
</feature>
<name>A0ABD2KU15_9BILA</name>
<protein>
    <submittedName>
        <fullName evidence="2">Uncharacterized protein</fullName>
    </submittedName>
</protein>
<dbReference type="EMBL" id="JBICBT010000650">
    <property type="protein sequence ID" value="KAL3106442.1"/>
    <property type="molecule type" value="Genomic_DNA"/>
</dbReference>
<accession>A0ABD2KU15</accession>
<feature type="region of interest" description="Disordered" evidence="1">
    <location>
        <begin position="123"/>
        <end position="145"/>
    </location>
</feature>
<keyword evidence="3" id="KW-1185">Reference proteome</keyword>
<evidence type="ECO:0000313" key="2">
    <source>
        <dbReference type="EMBL" id="KAL3106442.1"/>
    </source>
</evidence>
<comment type="caution">
    <text evidence="2">The sequence shown here is derived from an EMBL/GenBank/DDBJ whole genome shotgun (WGS) entry which is preliminary data.</text>
</comment>
<evidence type="ECO:0000256" key="1">
    <source>
        <dbReference type="SAM" id="MobiDB-lite"/>
    </source>
</evidence>
<organism evidence="2 3">
    <name type="scientific">Heterodera trifolii</name>
    <dbReference type="NCBI Taxonomy" id="157864"/>
    <lineage>
        <taxon>Eukaryota</taxon>
        <taxon>Metazoa</taxon>
        <taxon>Ecdysozoa</taxon>
        <taxon>Nematoda</taxon>
        <taxon>Chromadorea</taxon>
        <taxon>Rhabditida</taxon>
        <taxon>Tylenchina</taxon>
        <taxon>Tylenchomorpha</taxon>
        <taxon>Tylenchoidea</taxon>
        <taxon>Heteroderidae</taxon>
        <taxon>Heteroderinae</taxon>
        <taxon>Heterodera</taxon>
    </lineage>
</organism>
<dbReference type="Proteomes" id="UP001620626">
    <property type="component" value="Unassembled WGS sequence"/>
</dbReference>
<evidence type="ECO:0000313" key="3">
    <source>
        <dbReference type="Proteomes" id="UP001620626"/>
    </source>
</evidence>
<gene>
    <name evidence="2" type="ORF">niasHT_012181</name>
</gene>
<reference evidence="2 3" key="1">
    <citation type="submission" date="2024-10" db="EMBL/GenBank/DDBJ databases">
        <authorList>
            <person name="Kim D."/>
        </authorList>
    </citation>
    <scope>NUCLEOTIDE SEQUENCE [LARGE SCALE GENOMIC DNA]</scope>
    <source>
        <strain evidence="2">BH-2024</strain>
    </source>
</reference>
<proteinExistence type="predicted"/>